<comment type="similarity">
    <text evidence="3">Belongs to the class-II pyridoxal-phosphate-dependent aminotransferase family. BioF subfamily.</text>
</comment>
<evidence type="ECO:0000256" key="3">
    <source>
        <dbReference type="ARBA" id="ARBA00010008"/>
    </source>
</evidence>
<evidence type="ECO:0000256" key="5">
    <source>
        <dbReference type="ARBA" id="ARBA00013187"/>
    </source>
</evidence>
<evidence type="ECO:0000256" key="4">
    <source>
        <dbReference type="ARBA" id="ARBA00011738"/>
    </source>
</evidence>
<comment type="subunit">
    <text evidence="4">Homodimer.</text>
</comment>
<protein>
    <recommendedName>
        <fullName evidence="5">8-amino-7-oxononanoate synthase</fullName>
        <ecNumber evidence="5">2.3.1.47</ecNumber>
    </recommendedName>
    <alternativeName>
        <fullName evidence="9">7-keto-8-amino-pelargonic acid synthase</fullName>
    </alternativeName>
    <alternativeName>
        <fullName evidence="10">8-amino-7-ketopelargonate synthase</fullName>
    </alternativeName>
</protein>
<organism evidence="15 16">
    <name type="scientific">Parvibium lacunae</name>
    <dbReference type="NCBI Taxonomy" id="1888893"/>
    <lineage>
        <taxon>Bacteria</taxon>
        <taxon>Pseudomonadati</taxon>
        <taxon>Pseudomonadota</taxon>
        <taxon>Betaproteobacteria</taxon>
        <taxon>Burkholderiales</taxon>
        <taxon>Alcaligenaceae</taxon>
        <taxon>Parvibium</taxon>
    </lineage>
</organism>
<dbReference type="Gene3D" id="3.90.1150.10">
    <property type="entry name" value="Aspartate Aminotransferase, domain 1"/>
    <property type="match status" value="1"/>
</dbReference>
<dbReference type="Pfam" id="PF00155">
    <property type="entry name" value="Aminotran_1_2"/>
    <property type="match status" value="1"/>
</dbReference>
<evidence type="ECO:0000313" key="15">
    <source>
        <dbReference type="EMBL" id="RCS58130.1"/>
    </source>
</evidence>
<dbReference type="Gene3D" id="3.40.640.10">
    <property type="entry name" value="Type I PLP-dependent aspartate aminotransferase-like (Major domain)"/>
    <property type="match status" value="1"/>
</dbReference>
<evidence type="ECO:0000256" key="6">
    <source>
        <dbReference type="ARBA" id="ARBA00022679"/>
    </source>
</evidence>
<dbReference type="AlphaFoldDB" id="A0A368L4P8"/>
<keyword evidence="7" id="KW-0093">Biotin biosynthesis</keyword>
<feature type="compositionally biased region" description="Polar residues" evidence="13">
    <location>
        <begin position="1"/>
        <end position="12"/>
    </location>
</feature>
<dbReference type="InterPro" id="IPR050087">
    <property type="entry name" value="AON_synthase_class-II"/>
</dbReference>
<comment type="pathway">
    <text evidence="2">Cofactor biosynthesis; biotin biosynthesis.</text>
</comment>
<comment type="cofactor">
    <cofactor evidence="1 12">
        <name>pyridoxal 5'-phosphate</name>
        <dbReference type="ChEBI" id="CHEBI:597326"/>
    </cofactor>
</comment>
<dbReference type="GO" id="GO:0008710">
    <property type="term" value="F:8-amino-7-oxononanoate synthase activity"/>
    <property type="evidence" value="ECO:0007669"/>
    <property type="project" value="UniProtKB-EC"/>
</dbReference>
<keyword evidence="8 12" id="KW-0663">Pyridoxal phosphate</keyword>
<dbReference type="InterPro" id="IPR001917">
    <property type="entry name" value="Aminotrans_II_pyridoxalP_BS"/>
</dbReference>
<comment type="catalytic activity">
    <reaction evidence="11">
        <text>6-carboxyhexanoyl-[ACP] + L-alanine + H(+) = (8S)-8-amino-7-oxononanoate + holo-[ACP] + CO2</text>
        <dbReference type="Rhea" id="RHEA:42288"/>
        <dbReference type="Rhea" id="RHEA-COMP:9685"/>
        <dbReference type="Rhea" id="RHEA-COMP:9955"/>
        <dbReference type="ChEBI" id="CHEBI:15378"/>
        <dbReference type="ChEBI" id="CHEBI:16526"/>
        <dbReference type="ChEBI" id="CHEBI:57972"/>
        <dbReference type="ChEBI" id="CHEBI:64479"/>
        <dbReference type="ChEBI" id="CHEBI:78846"/>
        <dbReference type="ChEBI" id="CHEBI:149468"/>
        <dbReference type="EC" id="2.3.1.47"/>
    </reaction>
</comment>
<comment type="caution">
    <text evidence="15">The sequence shown here is derived from an EMBL/GenBank/DDBJ whole genome shotgun (WGS) entry which is preliminary data.</text>
</comment>
<evidence type="ECO:0000256" key="11">
    <source>
        <dbReference type="ARBA" id="ARBA00047715"/>
    </source>
</evidence>
<reference evidence="15 16" key="1">
    <citation type="journal article" date="2018" name="Int. J. Syst. Evol. Microbiol.">
        <title>Parvibium lacunae gen. nov., sp. nov., a new member of the family Alcaligenaceae isolated from a freshwater pond.</title>
        <authorList>
            <person name="Chen W.M."/>
            <person name="Xie P.B."/>
            <person name="Hsu M.Y."/>
            <person name="Sheu S.Y."/>
        </authorList>
    </citation>
    <scope>NUCLEOTIDE SEQUENCE [LARGE SCALE GENOMIC DNA]</scope>
    <source>
        <strain evidence="15 16">KMB9</strain>
    </source>
</reference>
<dbReference type="EMBL" id="QPGB01000002">
    <property type="protein sequence ID" value="RCS58130.1"/>
    <property type="molecule type" value="Genomic_DNA"/>
</dbReference>
<dbReference type="GO" id="GO:0009102">
    <property type="term" value="P:biotin biosynthetic process"/>
    <property type="evidence" value="ECO:0007669"/>
    <property type="project" value="UniProtKB-KW"/>
</dbReference>
<evidence type="ECO:0000256" key="7">
    <source>
        <dbReference type="ARBA" id="ARBA00022756"/>
    </source>
</evidence>
<dbReference type="InterPro" id="IPR004839">
    <property type="entry name" value="Aminotransferase_I/II_large"/>
</dbReference>
<dbReference type="InterPro" id="IPR015421">
    <property type="entry name" value="PyrdxlP-dep_Trfase_major"/>
</dbReference>
<evidence type="ECO:0000256" key="2">
    <source>
        <dbReference type="ARBA" id="ARBA00004746"/>
    </source>
</evidence>
<dbReference type="InterPro" id="IPR015422">
    <property type="entry name" value="PyrdxlP-dep_Trfase_small"/>
</dbReference>
<proteinExistence type="inferred from homology"/>
<dbReference type="PANTHER" id="PTHR13693">
    <property type="entry name" value="CLASS II AMINOTRANSFERASE/8-AMINO-7-OXONONANOATE SYNTHASE"/>
    <property type="match status" value="1"/>
</dbReference>
<evidence type="ECO:0000256" key="8">
    <source>
        <dbReference type="ARBA" id="ARBA00022898"/>
    </source>
</evidence>
<evidence type="ECO:0000259" key="14">
    <source>
        <dbReference type="Pfam" id="PF00155"/>
    </source>
</evidence>
<evidence type="ECO:0000256" key="1">
    <source>
        <dbReference type="ARBA" id="ARBA00001933"/>
    </source>
</evidence>
<gene>
    <name evidence="15" type="ORF">DU000_04655</name>
</gene>
<feature type="domain" description="Aminotransferase class I/classII large" evidence="14">
    <location>
        <begin position="35"/>
        <end position="379"/>
    </location>
</feature>
<dbReference type="GO" id="GO:0030170">
    <property type="term" value="F:pyridoxal phosphate binding"/>
    <property type="evidence" value="ECO:0007669"/>
    <property type="project" value="InterPro"/>
</dbReference>
<dbReference type="PROSITE" id="PS00599">
    <property type="entry name" value="AA_TRANSFER_CLASS_2"/>
    <property type="match status" value="1"/>
</dbReference>
<evidence type="ECO:0000256" key="9">
    <source>
        <dbReference type="ARBA" id="ARBA00032610"/>
    </source>
</evidence>
<evidence type="ECO:0000256" key="10">
    <source>
        <dbReference type="ARBA" id="ARBA00033381"/>
    </source>
</evidence>
<accession>A0A368L4P8</accession>
<dbReference type="InterPro" id="IPR015424">
    <property type="entry name" value="PyrdxlP-dep_Trfase"/>
</dbReference>
<keyword evidence="16" id="KW-1185">Reference proteome</keyword>
<dbReference type="RefSeq" id="WP_114402215.1">
    <property type="nucleotide sequence ID" value="NZ_QPGB01000002.1"/>
</dbReference>
<evidence type="ECO:0000313" key="16">
    <source>
        <dbReference type="Proteomes" id="UP000252357"/>
    </source>
</evidence>
<dbReference type="OrthoDB" id="9807157at2"/>
<feature type="region of interest" description="Disordered" evidence="13">
    <location>
        <begin position="1"/>
        <end position="22"/>
    </location>
</feature>
<dbReference type="Proteomes" id="UP000252357">
    <property type="component" value="Unassembled WGS sequence"/>
</dbReference>
<dbReference type="PANTHER" id="PTHR13693:SF100">
    <property type="entry name" value="8-AMINO-7-OXONONANOATE SYNTHASE"/>
    <property type="match status" value="1"/>
</dbReference>
<keyword evidence="6" id="KW-0808">Transferase</keyword>
<name>A0A368L4P8_9BURK</name>
<dbReference type="EC" id="2.3.1.47" evidence="5"/>
<evidence type="ECO:0000256" key="13">
    <source>
        <dbReference type="SAM" id="MobiDB-lite"/>
    </source>
</evidence>
<dbReference type="SUPFAM" id="SSF53383">
    <property type="entry name" value="PLP-dependent transferases"/>
    <property type="match status" value="1"/>
</dbReference>
<sequence length="386" mass="40992">MSNSQSKFSDYTRSLEPSARRRALPSTEWPGLLADFSHNNYLGLAQDPELIAAAHACAQAYGVGATGARLLSGNLPPHAALDAAIAAAKGTECALTFNSGYQANATALAALLDKKVLGAEPLVFADRLNHASLHHGCQLAGVHQLRYRHNDLTHLRELLEKYAHDPRPKFLVAETVFGMDGDCLDMPAIAALADEFNLFLFLDEAHATGVLGTQGYGLAAQWMDGGRRGAVMGTFSKAIGVSGAYVACSEVVRDYLLNRCTGFIYSTGLSPAVVGAVQAAWAKLPSLQATRTALLETAAQFRHAVQALGFDTGTSTTHIVPLIVGAESQALALKDYLLERGLLASAIRPPTVPPHTARIRVSLSALHTPSQIKALCDALASWSSRL</sequence>
<evidence type="ECO:0000256" key="12">
    <source>
        <dbReference type="RuleBase" id="RU003693"/>
    </source>
</evidence>